<dbReference type="Pfam" id="PF12937">
    <property type="entry name" value="F-box-like"/>
    <property type="match status" value="1"/>
</dbReference>
<dbReference type="Gene3D" id="1.20.1280.50">
    <property type="match status" value="1"/>
</dbReference>
<reference evidence="3 4" key="1">
    <citation type="submission" date="2024-05" db="EMBL/GenBank/DDBJ databases">
        <title>A draft genome resource for the thread blight pathogen Marasmius tenuissimus strain MS-2.</title>
        <authorList>
            <person name="Yulfo-Soto G.E."/>
            <person name="Baruah I.K."/>
            <person name="Amoako-Attah I."/>
            <person name="Bukari Y."/>
            <person name="Meinhardt L.W."/>
            <person name="Bailey B.A."/>
            <person name="Cohen S.P."/>
        </authorList>
    </citation>
    <scope>NUCLEOTIDE SEQUENCE [LARGE SCALE GENOMIC DNA]</scope>
    <source>
        <strain evidence="3 4">MS-2</strain>
    </source>
</reference>
<name>A0ABR2ZJD2_9AGAR</name>
<dbReference type="PROSITE" id="PS50181">
    <property type="entry name" value="FBOX"/>
    <property type="match status" value="1"/>
</dbReference>
<dbReference type="Proteomes" id="UP001437256">
    <property type="component" value="Unassembled WGS sequence"/>
</dbReference>
<feature type="domain" description="F-box" evidence="2">
    <location>
        <begin position="85"/>
        <end position="143"/>
    </location>
</feature>
<dbReference type="EMBL" id="JBBXMP010000135">
    <property type="protein sequence ID" value="KAL0061435.1"/>
    <property type="molecule type" value="Genomic_DNA"/>
</dbReference>
<keyword evidence="4" id="KW-1185">Reference proteome</keyword>
<proteinExistence type="predicted"/>
<keyword evidence="1" id="KW-0175">Coiled coil</keyword>
<evidence type="ECO:0000259" key="2">
    <source>
        <dbReference type="PROSITE" id="PS50181"/>
    </source>
</evidence>
<dbReference type="InterPro" id="IPR001810">
    <property type="entry name" value="F-box_dom"/>
</dbReference>
<protein>
    <recommendedName>
        <fullName evidence="2">F-box domain-containing protein</fullName>
    </recommendedName>
</protein>
<feature type="coiled-coil region" evidence="1">
    <location>
        <begin position="43"/>
        <end position="77"/>
    </location>
</feature>
<dbReference type="Gene3D" id="3.80.10.10">
    <property type="entry name" value="Ribonuclease Inhibitor"/>
    <property type="match status" value="1"/>
</dbReference>
<comment type="caution">
    <text evidence="3">The sequence shown here is derived from an EMBL/GenBank/DDBJ whole genome shotgun (WGS) entry which is preliminary data.</text>
</comment>
<gene>
    <name evidence="3" type="ORF">AAF712_011729</name>
</gene>
<organism evidence="3 4">
    <name type="scientific">Marasmius tenuissimus</name>
    <dbReference type="NCBI Taxonomy" id="585030"/>
    <lineage>
        <taxon>Eukaryota</taxon>
        <taxon>Fungi</taxon>
        <taxon>Dikarya</taxon>
        <taxon>Basidiomycota</taxon>
        <taxon>Agaricomycotina</taxon>
        <taxon>Agaricomycetes</taxon>
        <taxon>Agaricomycetidae</taxon>
        <taxon>Agaricales</taxon>
        <taxon>Marasmiineae</taxon>
        <taxon>Marasmiaceae</taxon>
        <taxon>Marasmius</taxon>
    </lineage>
</organism>
<evidence type="ECO:0000313" key="3">
    <source>
        <dbReference type="EMBL" id="KAL0061435.1"/>
    </source>
</evidence>
<sequence>MTSNVPALQSRVLNAPMTPAELFRTLRSCDISQISPDQNHQYIQDAQRDVDLLENDMELLENHIRRLRTRQAVLKRDILQYGSLESPIRKLPVEVLRLIFRFTSKQSIFGIDREWMSTAFCLSSVCSRWREVSLNSPELWADVGFSIDEEKALKPVLISLNRSQDYPLTVHIAGEDEDGQKFQAFLAPLYQNCDRLYHLDFTGMSWEIIQGAMDPFSDTPLLHSVVCQGELAHDVLARLITNAPRLRNVNFGFSSCHEPESIAYFPCNTTRHLEVRYDGPPGLEGVLEALRRGSQLESTTLRWTESLDLDSDTSDSYQASDEPTEKARSSISFLSVEFSEPKGFFPLIGDLLRSTSLPLLQDLRICLSFPYYLDYKKGLKWFGAWPRDAFHSFLDRSDCTLTTLALEGMALSESEVIGLLKYTPFLHTFTLCELWATDRYREDVARGYSCAPKKPKLKYRVVTKSFLKKLEGSMVTADAFATAQHPLIPRLKTLKLGVQSHFVGDEVFVNFVKSRWQQADDDVGLNAEVERLRTVALHVVGRKLVEKVYEPLKRVDREGMMISVFGDGVRVI</sequence>
<dbReference type="InterPro" id="IPR036047">
    <property type="entry name" value="F-box-like_dom_sf"/>
</dbReference>
<evidence type="ECO:0000313" key="4">
    <source>
        <dbReference type="Proteomes" id="UP001437256"/>
    </source>
</evidence>
<evidence type="ECO:0000256" key="1">
    <source>
        <dbReference type="SAM" id="Coils"/>
    </source>
</evidence>
<accession>A0ABR2ZJD2</accession>
<dbReference type="SUPFAM" id="SSF81383">
    <property type="entry name" value="F-box domain"/>
    <property type="match status" value="1"/>
</dbReference>
<dbReference type="InterPro" id="IPR032675">
    <property type="entry name" value="LRR_dom_sf"/>
</dbReference>